<keyword evidence="1" id="KW-0732">Signal</keyword>
<gene>
    <name evidence="1" type="primary">cpoB</name>
    <name evidence="3" type="ORF">ATO8_17640</name>
</gene>
<reference evidence="3 4" key="1">
    <citation type="journal article" date="2014" name="Antonie Van Leeuwenhoek">
        <title>Roseivivax atlanticus sp. nov., isolated from surface seawater of the Atlantic Ocean.</title>
        <authorList>
            <person name="Li G."/>
            <person name="Lai Q."/>
            <person name="Liu X."/>
            <person name="Sun F."/>
            <person name="Shao Z."/>
        </authorList>
    </citation>
    <scope>NUCLEOTIDE SEQUENCE [LARGE SCALE GENOMIC DNA]</scope>
    <source>
        <strain evidence="3 4">22II-s10s</strain>
    </source>
</reference>
<organism evidence="3 4">
    <name type="scientific">Roseivivax marinus</name>
    <dbReference type="NCBI Taxonomy" id="1379903"/>
    <lineage>
        <taxon>Bacteria</taxon>
        <taxon>Pseudomonadati</taxon>
        <taxon>Pseudomonadota</taxon>
        <taxon>Alphaproteobacteria</taxon>
        <taxon>Rhodobacterales</taxon>
        <taxon>Roseobacteraceae</taxon>
        <taxon>Roseivivax</taxon>
    </lineage>
</organism>
<dbReference type="SUPFAM" id="SSF48452">
    <property type="entry name" value="TPR-like"/>
    <property type="match status" value="1"/>
</dbReference>
<dbReference type="RefSeq" id="WP_051487878.1">
    <property type="nucleotide sequence ID" value="NZ_AQQW01000013.1"/>
</dbReference>
<keyword evidence="1" id="KW-0175">Coiled coil</keyword>
<feature type="chain" id="PRO_5009993191" description="Cell division coordinator CpoB" evidence="1">
    <location>
        <begin position="22"/>
        <end position="311"/>
    </location>
</feature>
<feature type="compositionally biased region" description="Low complexity" evidence="2">
    <location>
        <begin position="123"/>
        <end position="173"/>
    </location>
</feature>
<dbReference type="PATRIC" id="fig|1317118.6.peg.3630"/>
<feature type="coiled-coil region" evidence="1">
    <location>
        <begin position="27"/>
        <end position="93"/>
    </location>
</feature>
<proteinExistence type="inferred from homology"/>
<feature type="region of interest" description="Disordered" evidence="2">
    <location>
        <begin position="123"/>
        <end position="174"/>
    </location>
</feature>
<dbReference type="eggNOG" id="COG1729">
    <property type="taxonomic scope" value="Bacteria"/>
</dbReference>
<dbReference type="InterPro" id="IPR019734">
    <property type="entry name" value="TPR_rpt"/>
</dbReference>
<feature type="signal peptide" evidence="1">
    <location>
        <begin position="1"/>
        <end position="21"/>
    </location>
</feature>
<keyword evidence="1" id="KW-0132">Cell division</keyword>
<protein>
    <recommendedName>
        <fullName evidence="1">Cell division coordinator CpoB</fullName>
    </recommendedName>
</protein>
<dbReference type="NCBIfam" id="TIGR02795">
    <property type="entry name" value="tol_pal_ybgF"/>
    <property type="match status" value="1"/>
</dbReference>
<accession>W4HF30</accession>
<keyword evidence="1" id="KW-0574">Periplasm</keyword>
<comment type="similarity">
    <text evidence="1">Belongs to the CpoB family.</text>
</comment>
<dbReference type="GO" id="GO:0030288">
    <property type="term" value="C:outer membrane-bounded periplasmic space"/>
    <property type="evidence" value="ECO:0007669"/>
    <property type="project" value="UniProtKB-UniRule"/>
</dbReference>
<dbReference type="AlphaFoldDB" id="W4HF30"/>
<evidence type="ECO:0000256" key="1">
    <source>
        <dbReference type="HAMAP-Rule" id="MF_02066"/>
    </source>
</evidence>
<dbReference type="InterPro" id="IPR011990">
    <property type="entry name" value="TPR-like_helical_dom_sf"/>
</dbReference>
<evidence type="ECO:0000313" key="3">
    <source>
        <dbReference type="EMBL" id="ETW11314.1"/>
    </source>
</evidence>
<dbReference type="EMBL" id="AQQW01000013">
    <property type="protein sequence ID" value="ETW11314.1"/>
    <property type="molecule type" value="Genomic_DNA"/>
</dbReference>
<dbReference type="STRING" id="1379903.ATO8_17640"/>
<keyword evidence="1" id="KW-0131">Cell cycle</keyword>
<sequence length="311" mass="32041" precursor="true">MTRIAALFLTVALGATTPAVAQDAETLADIRQDLSALAYELQSLRREMSTTGASDVSVAGSTIDRVNQIEQAMQQLTSRTEELQNRIDRVVSDGTNRIGDLKFRLCELEEGCDIGTLDQEDPLGGLAPATSGSAAPAGGSASPAPATGGTETATAGASAGAGTTGAASGGRASDLPIADPNLQLAAAEEQDYRRAASALEAGEYQSAADQFEAFRQTYPGGPLDAAARLGQGRAFEGLDNTREAARAYLDVYSGSPDTPVAPEALWRLGAALAELGSTREACVTLAEVSNRYPDSDAVARAQEARSGLTCP</sequence>
<dbReference type="InterPro" id="IPR014162">
    <property type="entry name" value="CpoB_C"/>
</dbReference>
<dbReference type="InterPro" id="IPR034706">
    <property type="entry name" value="CpoB"/>
</dbReference>
<comment type="subcellular location">
    <subcellularLocation>
        <location evidence="1">Periplasm</location>
    </subcellularLocation>
</comment>
<evidence type="ECO:0000313" key="4">
    <source>
        <dbReference type="Proteomes" id="UP000019063"/>
    </source>
</evidence>
<comment type="function">
    <text evidence="1">Mediates coordination of peptidoglycan synthesis and outer membrane constriction during cell division.</text>
</comment>
<dbReference type="HAMAP" id="MF_02066">
    <property type="entry name" value="CpoB"/>
    <property type="match status" value="1"/>
</dbReference>
<keyword evidence="4" id="KW-1185">Reference proteome</keyword>
<dbReference type="Gene3D" id="1.20.1480.30">
    <property type="entry name" value="Designed four-helix bundle protein"/>
    <property type="match status" value="1"/>
</dbReference>
<dbReference type="Proteomes" id="UP000019063">
    <property type="component" value="Unassembled WGS sequence"/>
</dbReference>
<dbReference type="Gene3D" id="1.25.40.10">
    <property type="entry name" value="Tetratricopeptide repeat domain"/>
    <property type="match status" value="1"/>
</dbReference>
<evidence type="ECO:0000256" key="2">
    <source>
        <dbReference type="SAM" id="MobiDB-lite"/>
    </source>
</evidence>
<name>W4HF30_9RHOB</name>
<dbReference type="Pfam" id="PF13174">
    <property type="entry name" value="TPR_6"/>
    <property type="match status" value="2"/>
</dbReference>
<comment type="caution">
    <text evidence="3">The sequence shown here is derived from an EMBL/GenBank/DDBJ whole genome shotgun (WGS) entry which is preliminary data.</text>
</comment>
<dbReference type="GO" id="GO:0043093">
    <property type="term" value="P:FtsZ-dependent cytokinesis"/>
    <property type="evidence" value="ECO:0007669"/>
    <property type="project" value="UniProtKB-UniRule"/>
</dbReference>